<dbReference type="GO" id="GO:0000160">
    <property type="term" value="P:phosphorelay signal transduction system"/>
    <property type="evidence" value="ECO:0007669"/>
    <property type="project" value="UniProtKB-KW"/>
</dbReference>
<dbReference type="RefSeq" id="WP_198914716.1">
    <property type="nucleotide sequence ID" value="NZ_JAEKPD010000001.1"/>
</dbReference>
<reference evidence="3" key="1">
    <citation type="submission" date="2020-12" db="EMBL/GenBank/DDBJ databases">
        <title>Bacterial taxonomy.</title>
        <authorList>
            <person name="Pan X."/>
        </authorList>
    </citation>
    <scope>NUCLEOTIDE SEQUENCE</scope>
    <source>
        <strain evidence="3">KCTC 52957</strain>
    </source>
</reference>
<dbReference type="InterPro" id="IPR036641">
    <property type="entry name" value="HPT_dom_sf"/>
</dbReference>
<protein>
    <submittedName>
        <fullName evidence="3">Hpt domain-containing protein</fullName>
    </submittedName>
</protein>
<evidence type="ECO:0000313" key="3">
    <source>
        <dbReference type="EMBL" id="MBJ3761563.1"/>
    </source>
</evidence>
<keyword evidence="1" id="KW-0902">Two-component regulatory system</keyword>
<dbReference type="AlphaFoldDB" id="A0A934IET8"/>
<comment type="caution">
    <text evidence="3">The sequence shown here is derived from an EMBL/GenBank/DDBJ whole genome shotgun (WGS) entry which is preliminary data.</text>
</comment>
<dbReference type="Proteomes" id="UP000642488">
    <property type="component" value="Unassembled WGS sequence"/>
</dbReference>
<dbReference type="EMBL" id="JAEKPD010000001">
    <property type="protein sequence ID" value="MBJ3761563.1"/>
    <property type="molecule type" value="Genomic_DNA"/>
</dbReference>
<dbReference type="Pfam" id="PF01627">
    <property type="entry name" value="Hpt"/>
    <property type="match status" value="1"/>
</dbReference>
<organism evidence="3 4">
    <name type="scientific">Palleronia pontilimi</name>
    <dbReference type="NCBI Taxonomy" id="1964209"/>
    <lineage>
        <taxon>Bacteria</taxon>
        <taxon>Pseudomonadati</taxon>
        <taxon>Pseudomonadota</taxon>
        <taxon>Alphaproteobacteria</taxon>
        <taxon>Rhodobacterales</taxon>
        <taxon>Roseobacteraceae</taxon>
        <taxon>Palleronia</taxon>
    </lineage>
</organism>
<evidence type="ECO:0000256" key="1">
    <source>
        <dbReference type="ARBA" id="ARBA00023012"/>
    </source>
</evidence>
<sequence length="104" mass="11592">MIDWSRIRELDQQLGRDDLVEIFDLFVEETAPIVTRLGAALTPDPEDLHFVKGSASNLGLEHLAQLCRRGELALRNHTPFDTGALEDSFRTGCDTLRARLSGSL</sequence>
<dbReference type="SUPFAM" id="SSF47226">
    <property type="entry name" value="Histidine-containing phosphotransfer domain, HPT domain"/>
    <property type="match status" value="1"/>
</dbReference>
<name>A0A934IET8_9RHOB</name>
<evidence type="ECO:0000313" key="4">
    <source>
        <dbReference type="Proteomes" id="UP000642488"/>
    </source>
</evidence>
<evidence type="ECO:0000259" key="2">
    <source>
        <dbReference type="Pfam" id="PF01627"/>
    </source>
</evidence>
<dbReference type="GO" id="GO:0004672">
    <property type="term" value="F:protein kinase activity"/>
    <property type="evidence" value="ECO:0007669"/>
    <property type="project" value="UniProtKB-ARBA"/>
</dbReference>
<dbReference type="CDD" id="cd00088">
    <property type="entry name" value="HPT"/>
    <property type="match status" value="1"/>
</dbReference>
<accession>A0A934IET8</accession>
<gene>
    <name evidence="3" type="ORF">ILP92_02215</name>
</gene>
<dbReference type="InterPro" id="IPR008207">
    <property type="entry name" value="Sig_transdc_His_kin_Hpt_dom"/>
</dbReference>
<proteinExistence type="predicted"/>
<feature type="domain" description="HPt" evidence="2">
    <location>
        <begin position="21"/>
        <end position="98"/>
    </location>
</feature>
<dbReference type="Gene3D" id="1.20.120.160">
    <property type="entry name" value="HPT domain"/>
    <property type="match status" value="1"/>
</dbReference>
<keyword evidence="4" id="KW-1185">Reference proteome</keyword>